<dbReference type="AlphaFoldDB" id="B0VG84"/>
<evidence type="ECO:0000256" key="4">
    <source>
        <dbReference type="ARBA" id="ARBA00022618"/>
    </source>
</evidence>
<feature type="coiled-coil region" evidence="7">
    <location>
        <begin position="97"/>
        <end position="139"/>
    </location>
</feature>
<dbReference type="InterPro" id="IPR019933">
    <property type="entry name" value="DivIVA_domain"/>
</dbReference>
<keyword evidence="9" id="KW-1185">Reference proteome</keyword>
<organism evidence="8 9">
    <name type="scientific">Cloacimonas acidaminovorans (strain Evry)</name>
    <dbReference type="NCBI Taxonomy" id="459349"/>
    <lineage>
        <taxon>Bacteria</taxon>
        <taxon>Pseudomonadati</taxon>
        <taxon>Candidatus Cloacimonadota</taxon>
        <taxon>Candidatus Cloacimonadia</taxon>
        <taxon>Candidatus Cloacimonadales</taxon>
        <taxon>Candidatus Cloacimonadaceae</taxon>
        <taxon>Candidatus Cloacimonas</taxon>
    </lineage>
</organism>
<gene>
    <name evidence="8" type="ordered locus">CLOAM0404</name>
</gene>
<evidence type="ECO:0000256" key="2">
    <source>
        <dbReference type="ARBA" id="ARBA00009008"/>
    </source>
</evidence>
<evidence type="ECO:0000256" key="7">
    <source>
        <dbReference type="SAM" id="Coils"/>
    </source>
</evidence>
<keyword evidence="6" id="KW-0131">Cell cycle</keyword>
<dbReference type="STRING" id="459349.CLOAM0404"/>
<dbReference type="GO" id="GO:0005737">
    <property type="term" value="C:cytoplasm"/>
    <property type="evidence" value="ECO:0007669"/>
    <property type="project" value="UniProtKB-SubCell"/>
</dbReference>
<proteinExistence type="inferred from homology"/>
<reference evidence="8 9" key="1">
    <citation type="journal article" date="2008" name="J. Bacteriol.">
        <title>'Candidatus Cloacamonas acidaminovorans': genome sequence reconstruction provides a first glimpse of a new bacterial division.</title>
        <authorList>
            <person name="Pelletier E."/>
            <person name="Kreimeyer A."/>
            <person name="Bocs S."/>
            <person name="Rouy Z."/>
            <person name="Gyapay G."/>
            <person name="Chouari R."/>
            <person name="Riviere D."/>
            <person name="Ganesan A."/>
            <person name="Daegelen P."/>
            <person name="Sghir A."/>
            <person name="Cohen G.N."/>
            <person name="Medigue C."/>
            <person name="Weissenbach J."/>
            <person name="Le Paslier D."/>
        </authorList>
    </citation>
    <scope>NUCLEOTIDE SEQUENCE [LARGE SCALE GENOMIC DNA]</scope>
    <source>
        <strain evidence="9">Evry</strain>
    </source>
</reference>
<evidence type="ECO:0000256" key="5">
    <source>
        <dbReference type="ARBA" id="ARBA00023054"/>
    </source>
</evidence>
<dbReference type="HOGENOM" id="CLU_1376068_0_0_0"/>
<dbReference type="PANTHER" id="PTHR35794">
    <property type="entry name" value="CELL DIVISION PROTEIN DIVIVA"/>
    <property type="match status" value="1"/>
</dbReference>
<comment type="subcellular location">
    <subcellularLocation>
        <location evidence="1">Cytoplasm</location>
    </subcellularLocation>
</comment>
<dbReference type="GO" id="GO:0051301">
    <property type="term" value="P:cell division"/>
    <property type="evidence" value="ECO:0007669"/>
    <property type="project" value="UniProtKB-KW"/>
</dbReference>
<keyword evidence="4" id="KW-0132">Cell division</keyword>
<dbReference type="Gene3D" id="6.10.250.660">
    <property type="match status" value="1"/>
</dbReference>
<dbReference type="KEGG" id="caci:CLOAM0404"/>
<dbReference type="PANTHER" id="PTHR35794:SF2">
    <property type="entry name" value="CELL DIVISION PROTEIN DIVIVA"/>
    <property type="match status" value="1"/>
</dbReference>
<keyword evidence="3" id="KW-0963">Cytoplasm</keyword>
<dbReference type="Pfam" id="PF05103">
    <property type="entry name" value="DivIVA"/>
    <property type="match status" value="1"/>
</dbReference>
<name>B0VG84_CLOAI</name>
<evidence type="ECO:0000256" key="3">
    <source>
        <dbReference type="ARBA" id="ARBA00022490"/>
    </source>
</evidence>
<dbReference type="EMBL" id="CU466930">
    <property type="protein sequence ID" value="CAO80307.1"/>
    <property type="molecule type" value="Genomic_DNA"/>
</dbReference>
<keyword evidence="5 7" id="KW-0175">Coiled coil</keyword>
<dbReference type="eggNOG" id="COG3599">
    <property type="taxonomic scope" value="Bacteria"/>
</dbReference>
<dbReference type="NCBIfam" id="TIGR03544">
    <property type="entry name" value="DivI1A_domain"/>
    <property type="match status" value="1"/>
</dbReference>
<sequence length="198" mass="23352">MEEFMPLFPLDIRHQEFSTAMFGYSKKEVRAFLDQIASEVEAFQKQLEKEIARQEQKQNEVKQEALQAGSAVEELKRREELISRTLVFAEKTKADIIANARKEAENIIKEADLKAKRAIQEAKQYLSVLEHQYLQLKEQKRQFLIQFKVELQSFQDRINKDPLLSKDSELRLDSEFHQIKEEIVPKPENTETQNEKNK</sequence>
<evidence type="ECO:0000313" key="8">
    <source>
        <dbReference type="EMBL" id="CAO80307.1"/>
    </source>
</evidence>
<accession>B0VG84</accession>
<dbReference type="InterPro" id="IPR007793">
    <property type="entry name" value="DivIVA_fam"/>
</dbReference>
<dbReference type="Proteomes" id="UP000002019">
    <property type="component" value="Chromosome"/>
</dbReference>
<evidence type="ECO:0000256" key="1">
    <source>
        <dbReference type="ARBA" id="ARBA00004496"/>
    </source>
</evidence>
<comment type="similarity">
    <text evidence="2">Belongs to the DivIVA family.</text>
</comment>
<feature type="coiled-coil region" evidence="7">
    <location>
        <begin position="33"/>
        <end position="64"/>
    </location>
</feature>
<protein>
    <submittedName>
        <fullName evidence="8">Cell division initiation protein,DivIVA-like</fullName>
    </submittedName>
</protein>
<evidence type="ECO:0000256" key="6">
    <source>
        <dbReference type="ARBA" id="ARBA00023306"/>
    </source>
</evidence>
<evidence type="ECO:0000313" key="9">
    <source>
        <dbReference type="Proteomes" id="UP000002019"/>
    </source>
</evidence>